<proteinExistence type="predicted"/>
<gene>
    <name evidence="1" type="ORF">MNBD_BACTEROID03-1050</name>
</gene>
<evidence type="ECO:0000313" key="1">
    <source>
        <dbReference type="EMBL" id="VAW10369.1"/>
    </source>
</evidence>
<accession>A0A3B0TDY5</accession>
<reference evidence="1" key="1">
    <citation type="submission" date="2018-06" db="EMBL/GenBank/DDBJ databases">
        <authorList>
            <person name="Zhirakovskaya E."/>
        </authorList>
    </citation>
    <scope>NUCLEOTIDE SEQUENCE</scope>
</reference>
<dbReference type="PROSITE" id="PS51257">
    <property type="entry name" value="PROKAR_LIPOPROTEIN"/>
    <property type="match status" value="1"/>
</dbReference>
<dbReference type="EMBL" id="UOEL01000019">
    <property type="protein sequence ID" value="VAW10369.1"/>
    <property type="molecule type" value="Genomic_DNA"/>
</dbReference>
<name>A0A3B0TDY5_9ZZZZ</name>
<protein>
    <recommendedName>
        <fullName evidence="2">Lipoprotein</fullName>
    </recommendedName>
</protein>
<sequence>MKRERLKLFVFAIAFMAVLSCEKDVVSPNGESLGAETGADIEEVPDDPNLAAFSASLAKAFKDHEGLRTFVKERALQQFDNDYDVLYQMVKDEQVGSASFRELLLQSGISKEELQTVESEFPLLTIYVPDFSDLPEDPFSAELWNTTSQVPAVALAIGGNDTGLSIYFDNGDKIVLKLEVTPGFPVVALKINERVVISESDSQLTGKAPGKELKFHTGDQFSFSFIDKAYDGLNPSSEETEKENNSEMTAKDKIDPTLLRAYNEWANNGGIWQREHIYYDFVLGRSAGDFKTDWAEHITDIEIDPDNTLDVYKNIFTTSNDPRARGKRGPKRQRENRIWTEGKFEFYFVIALTSRGQGVGHRSAMISVEPEDVFDVVYDKVVHVELIPPPCDPFEHIRSCKKKVTSWILKDLKSKKYKLPGKGVFLWPWDLSISSSDWYLYVYEVDGNKSSLGSWSHRVGGLRHASKNIFEYSNGSNLHGRKLTRFLGNREYMYGPLEWSAPMDVDFMGWKKFVFSDPVITNITPIAIIFNTVDTEYMRVTIRPVRYK</sequence>
<evidence type="ECO:0008006" key="2">
    <source>
        <dbReference type="Google" id="ProtNLM"/>
    </source>
</evidence>
<dbReference type="AlphaFoldDB" id="A0A3B0TDY5"/>
<organism evidence="1">
    <name type="scientific">hydrothermal vent metagenome</name>
    <dbReference type="NCBI Taxonomy" id="652676"/>
    <lineage>
        <taxon>unclassified sequences</taxon>
        <taxon>metagenomes</taxon>
        <taxon>ecological metagenomes</taxon>
    </lineage>
</organism>